<dbReference type="RefSeq" id="WP_203911133.1">
    <property type="nucleotide sequence ID" value="NZ_BONY01000036.1"/>
</dbReference>
<evidence type="ECO:0000313" key="2">
    <source>
        <dbReference type="EMBL" id="GIH07340.1"/>
    </source>
</evidence>
<evidence type="ECO:0000313" key="3">
    <source>
        <dbReference type="Proteomes" id="UP000612899"/>
    </source>
</evidence>
<protein>
    <submittedName>
        <fullName evidence="2">Uncharacterized protein</fullName>
    </submittedName>
</protein>
<accession>A0A8J3QCW2</accession>
<keyword evidence="1" id="KW-0812">Transmembrane</keyword>
<dbReference type="Proteomes" id="UP000612899">
    <property type="component" value="Unassembled WGS sequence"/>
</dbReference>
<name>A0A8J3QCW2_9ACTN</name>
<gene>
    <name evidence="2" type="ORF">Rhe02_54070</name>
</gene>
<dbReference type="AlphaFoldDB" id="A0A8J3QCW2"/>
<keyword evidence="3" id="KW-1185">Reference proteome</keyword>
<proteinExistence type="predicted"/>
<dbReference type="EMBL" id="BONY01000036">
    <property type="protein sequence ID" value="GIH07340.1"/>
    <property type="molecule type" value="Genomic_DNA"/>
</dbReference>
<keyword evidence="1" id="KW-1133">Transmembrane helix</keyword>
<keyword evidence="1" id="KW-0472">Membrane</keyword>
<organism evidence="2 3">
    <name type="scientific">Rhizocola hellebori</name>
    <dbReference type="NCBI Taxonomy" id="1392758"/>
    <lineage>
        <taxon>Bacteria</taxon>
        <taxon>Bacillati</taxon>
        <taxon>Actinomycetota</taxon>
        <taxon>Actinomycetes</taxon>
        <taxon>Micromonosporales</taxon>
        <taxon>Micromonosporaceae</taxon>
        <taxon>Rhizocola</taxon>
    </lineage>
</organism>
<reference evidence="2" key="1">
    <citation type="submission" date="2021-01" db="EMBL/GenBank/DDBJ databases">
        <title>Whole genome shotgun sequence of Rhizocola hellebori NBRC 109834.</title>
        <authorList>
            <person name="Komaki H."/>
            <person name="Tamura T."/>
        </authorList>
    </citation>
    <scope>NUCLEOTIDE SEQUENCE</scope>
    <source>
        <strain evidence="2">NBRC 109834</strain>
    </source>
</reference>
<feature type="transmembrane region" description="Helical" evidence="1">
    <location>
        <begin position="20"/>
        <end position="39"/>
    </location>
</feature>
<sequence length="324" mass="34506">MDMNAGGILADRKIRRRRRILTAATAAAIAALIGGYQFLPAAPVPPAESASPSPSPSAAAEIGHGLRLMAHDVVPLSAKSLSLVWTPTSAKGTHISSICRDVESVEVQVEVLVNGKLIYTGSCASSTFTTFEDVPGMRLGTPATVIIKATGAVRYDPVTNASISVPVPAIGALEVDVYQRLSFEEAVLPTRPANLKPLQDTNQCLGVRSNPGDPLQPATVSLIWDDTIFYLAESQTPGELELAVNGHSLMTLGFWDYDLTPYIGSWDTTQPGPGRDGLTPPQRGQTVTLSVTPRHVTGAWQVKFDWIPSGPTQFAIPRRCGGDR</sequence>
<comment type="caution">
    <text evidence="2">The sequence shown here is derived from an EMBL/GenBank/DDBJ whole genome shotgun (WGS) entry which is preliminary data.</text>
</comment>
<evidence type="ECO:0000256" key="1">
    <source>
        <dbReference type="SAM" id="Phobius"/>
    </source>
</evidence>